<accession>A0A0N0DSQ8</accession>
<dbReference type="PANTHER" id="PTHR10942:SF0">
    <property type="entry name" value="LEISHMANOLYSIN-LIKE PEPTIDASE"/>
    <property type="match status" value="1"/>
</dbReference>
<evidence type="ECO:0000256" key="1">
    <source>
        <dbReference type="ARBA" id="ARBA00001249"/>
    </source>
</evidence>
<feature type="compositionally biased region" description="Low complexity" evidence="19">
    <location>
        <begin position="609"/>
        <end position="620"/>
    </location>
</feature>
<evidence type="ECO:0000256" key="5">
    <source>
        <dbReference type="ARBA" id="ARBA00022670"/>
    </source>
</evidence>
<feature type="compositionally biased region" description="Polar residues" evidence="19">
    <location>
        <begin position="1"/>
        <end position="10"/>
    </location>
</feature>
<evidence type="ECO:0000256" key="7">
    <source>
        <dbReference type="ARBA" id="ARBA00022729"/>
    </source>
</evidence>
<dbReference type="SUPFAM" id="SSF55486">
    <property type="entry name" value="Metalloproteases ('zincins'), catalytic domain"/>
    <property type="match status" value="1"/>
</dbReference>
<evidence type="ECO:0000256" key="10">
    <source>
        <dbReference type="ARBA" id="ARBA00022889"/>
    </source>
</evidence>
<dbReference type="VEuPathDB" id="TriTrypDB:LpyrH10_22_0710"/>
<keyword evidence="9 17" id="KW-0862">Zinc</keyword>
<evidence type="ECO:0000256" key="19">
    <source>
        <dbReference type="SAM" id="MobiDB-lite"/>
    </source>
</evidence>
<comment type="cofactor">
    <cofactor evidence="17 18">
        <name>Zn(2+)</name>
        <dbReference type="ChEBI" id="CHEBI:29105"/>
    </cofactor>
    <text evidence="17 18">Binds 1 zinc ion per subunit.</text>
</comment>
<keyword evidence="5 18" id="KW-0645">Protease</keyword>
<evidence type="ECO:0000256" key="13">
    <source>
        <dbReference type="ARBA" id="ARBA00023145"/>
    </source>
</evidence>
<keyword evidence="13" id="KW-0865">Zymogen</keyword>
<dbReference type="GO" id="GO:0006508">
    <property type="term" value="P:proteolysis"/>
    <property type="evidence" value="ECO:0007669"/>
    <property type="project" value="UniProtKB-KW"/>
</dbReference>
<dbReference type="GO" id="GO:0007155">
    <property type="term" value="P:cell adhesion"/>
    <property type="evidence" value="ECO:0007669"/>
    <property type="project" value="UniProtKB-KW"/>
</dbReference>
<dbReference type="VEuPathDB" id="TriTrypDB:LpyrH10_22_0720"/>
<evidence type="ECO:0000256" key="4">
    <source>
        <dbReference type="ARBA" id="ARBA00012397"/>
    </source>
</evidence>
<evidence type="ECO:0000256" key="8">
    <source>
        <dbReference type="ARBA" id="ARBA00022801"/>
    </source>
</evidence>
<keyword evidence="15" id="KW-0325">Glycoprotein</keyword>
<dbReference type="Pfam" id="PF01457">
    <property type="entry name" value="Peptidase_M8"/>
    <property type="match status" value="1"/>
</dbReference>
<evidence type="ECO:0000256" key="12">
    <source>
        <dbReference type="ARBA" id="ARBA00023136"/>
    </source>
</evidence>
<keyword evidence="10" id="KW-0130">Cell adhesion</keyword>
<dbReference type="EMBL" id="LGTL01000022">
    <property type="protein sequence ID" value="KPA75954.1"/>
    <property type="molecule type" value="Genomic_DNA"/>
</dbReference>
<dbReference type="GO" id="GO:0005737">
    <property type="term" value="C:cytoplasm"/>
    <property type="evidence" value="ECO:0007669"/>
    <property type="project" value="TreeGrafter"/>
</dbReference>
<dbReference type="EC" id="3.4.24.36" evidence="4 18"/>
<comment type="subcellular location">
    <subcellularLocation>
        <location evidence="2">Membrane</location>
    </subcellularLocation>
</comment>
<dbReference type="FunFam" id="3.90.132.10:FF:000001">
    <property type="entry name" value="leishmanolysin-like peptidase isoform X2"/>
    <property type="match status" value="1"/>
</dbReference>
<evidence type="ECO:0000313" key="22">
    <source>
        <dbReference type="Proteomes" id="UP000037923"/>
    </source>
</evidence>
<dbReference type="Proteomes" id="UP000037923">
    <property type="component" value="Unassembled WGS sequence"/>
</dbReference>
<feature type="binding site" evidence="17">
    <location>
        <position position="285"/>
    </location>
    <ligand>
        <name>Zn(2+)</name>
        <dbReference type="ChEBI" id="CHEBI:29105"/>
        <note>catalytic</note>
    </ligand>
</feature>
<keyword evidence="8 18" id="KW-0378">Hydrolase</keyword>
<dbReference type="Gene3D" id="2.30.34.10">
    <property type="entry name" value="Leishmanolysin domain 4"/>
    <property type="match status" value="1"/>
</dbReference>
<dbReference type="Gene3D" id="2.10.55.10">
    <property type="entry name" value="Leishmanolysin domain 3"/>
    <property type="match status" value="1"/>
</dbReference>
<dbReference type="OrthoDB" id="265814at2759"/>
<keyword evidence="12" id="KW-0472">Membrane</keyword>
<keyword evidence="6 17" id="KW-0479">Metal-binding</keyword>
<dbReference type="GO" id="GO:0016020">
    <property type="term" value="C:membrane"/>
    <property type="evidence" value="ECO:0007669"/>
    <property type="project" value="UniProtKB-SubCell"/>
</dbReference>
<dbReference type="RefSeq" id="XP_015654394.1">
    <property type="nucleotide sequence ID" value="XM_015806999.1"/>
</dbReference>
<feature type="binding site" evidence="17">
    <location>
        <position position="281"/>
    </location>
    <ligand>
        <name>Zn(2+)</name>
        <dbReference type="ChEBI" id="CHEBI:29105"/>
        <note>catalytic</note>
    </ligand>
</feature>
<keyword evidence="14" id="KW-1015">Disulfide bond</keyword>
<evidence type="ECO:0000313" key="20">
    <source>
        <dbReference type="EMBL" id="KPA75954.1"/>
    </source>
</evidence>
<gene>
    <name evidence="20" type="ORF">ABB37_08111</name>
    <name evidence="21" type="ORF">ABB37_08112</name>
</gene>
<comment type="caution">
    <text evidence="20">The sequence shown here is derived from an EMBL/GenBank/DDBJ whole genome shotgun (WGS) entry which is preliminary data.</text>
</comment>
<evidence type="ECO:0000313" key="21">
    <source>
        <dbReference type="EMBL" id="KPA75955.1"/>
    </source>
</evidence>
<dbReference type="OMA" id="AWATICQ"/>
<evidence type="ECO:0000256" key="15">
    <source>
        <dbReference type="ARBA" id="ARBA00023180"/>
    </source>
</evidence>
<evidence type="ECO:0000256" key="3">
    <source>
        <dbReference type="ARBA" id="ARBA00005860"/>
    </source>
</evidence>
<dbReference type="InterPro" id="IPR001577">
    <property type="entry name" value="Peptidase_M8"/>
</dbReference>
<protein>
    <recommendedName>
        <fullName evidence="4 18">Leishmanolysin</fullName>
        <ecNumber evidence="4 18">3.4.24.36</ecNumber>
    </recommendedName>
</protein>
<dbReference type="GO" id="GO:0046872">
    <property type="term" value="F:metal ion binding"/>
    <property type="evidence" value="ECO:0007669"/>
    <property type="project" value="UniProtKB-KW"/>
</dbReference>
<evidence type="ECO:0000256" key="17">
    <source>
        <dbReference type="PIRSR" id="PIRSR601577-2"/>
    </source>
</evidence>
<dbReference type="GeneID" id="26908397"/>
<evidence type="ECO:0000256" key="11">
    <source>
        <dbReference type="ARBA" id="ARBA00023049"/>
    </source>
</evidence>
<feature type="active site" evidence="16">
    <location>
        <position position="282"/>
    </location>
</feature>
<keyword evidence="11 17" id="KW-0482">Metalloprotease</keyword>
<evidence type="ECO:0000256" key="18">
    <source>
        <dbReference type="RuleBase" id="RU366077"/>
    </source>
</evidence>
<evidence type="ECO:0000256" key="16">
    <source>
        <dbReference type="PIRSR" id="PIRSR601577-1"/>
    </source>
</evidence>
<evidence type="ECO:0000256" key="9">
    <source>
        <dbReference type="ARBA" id="ARBA00022833"/>
    </source>
</evidence>
<keyword evidence="22" id="KW-1185">Reference proteome</keyword>
<dbReference type="PANTHER" id="PTHR10942">
    <property type="entry name" value="LEISHMANOLYSIN-LIKE PEPTIDASE"/>
    <property type="match status" value="1"/>
</dbReference>
<keyword evidence="7" id="KW-0732">Signal</keyword>
<reference evidence="20 22" key="1">
    <citation type="submission" date="2015-07" db="EMBL/GenBank/DDBJ databases">
        <title>High-quality genome of monoxenous trypanosomatid Leptomonas pyrrhocoris.</title>
        <authorList>
            <person name="Flegontov P."/>
            <person name="Butenko A."/>
            <person name="Firsov S."/>
            <person name="Vlcek C."/>
            <person name="Logacheva M.D."/>
            <person name="Field M."/>
            <person name="Filatov D."/>
            <person name="Flegontova O."/>
            <person name="Gerasimov E."/>
            <person name="Jackson A.P."/>
            <person name="Kelly S."/>
            <person name="Opperdoes F."/>
            <person name="O'Reilly A."/>
            <person name="Votypka J."/>
            <person name="Yurchenko V."/>
            <person name="Lukes J."/>
        </authorList>
    </citation>
    <scope>NUCLEOTIDE SEQUENCE [LARGE SCALE GENOMIC DNA]</scope>
    <source>
        <strain evidence="20">H10</strain>
    </source>
</reference>
<dbReference type="Gene3D" id="3.10.170.20">
    <property type="match status" value="1"/>
</dbReference>
<proteinExistence type="inferred from homology"/>
<dbReference type="Gene3D" id="3.90.132.10">
    <property type="entry name" value="Leishmanolysin , domain 2"/>
    <property type="match status" value="1"/>
</dbReference>
<comment type="similarity">
    <text evidence="3 18">Belongs to the peptidase M8 family.</text>
</comment>
<dbReference type="GO" id="GO:0004222">
    <property type="term" value="F:metalloendopeptidase activity"/>
    <property type="evidence" value="ECO:0007669"/>
    <property type="project" value="UniProtKB-UniRule"/>
</dbReference>
<evidence type="ECO:0000256" key="2">
    <source>
        <dbReference type="ARBA" id="ARBA00004370"/>
    </source>
</evidence>
<feature type="region of interest" description="Disordered" evidence="19">
    <location>
        <begin position="595"/>
        <end position="642"/>
    </location>
</feature>
<sequence length="677" mass="72167">MPSPSPSRTGNGHPRRPHRTTARAVRLAAGVLLVALLFAALAALSAEDAHGHLQHVCIHDKLQQRVFDSVARRRIAPHLLSRVGLPYVSAVTPVTASVQAATGGVHYALAGSSAPDVTRATEWGELRVTVSADDLTTAGHHCSAVGEVIDNHNGRNVTCTAADVVTDEKRDILMNYLIPQALQLHRERLQVRQVRGTWKVTNMDGSICGGFVVPAAHVTAGVRDTDFVLYVTSVPSEGGVLAWATVCQVFSDDQPAVGVINIPAANIAERYDQYTIHVVAHEIAHSLGFTAKLFNKTGISDFVPGIRGKDYAAPVINGTTVVAKTREQYNCSSATYMEVEDLDGPGSAGSHWKMRNAPDELMAGVAGTGYYTALTMAAFEDLGFYKANFSMAETMEWGRNAGCSFLNGKCVIDNVTQFPSMFCDQNEQLFRCHTARMSLGSCALQDYYSPLPSYFQYFTAPSVAGLSPYYDYCPFIMPWTVGSCTQSAATATPFVSAFNTFSPSSRCIDGDFTPKNNTSRFISAYLGMCTNVACNPANQTYSVQVYGSDTYIACTPGTAIELDNVSDAFEAGGYVTCPPYIEVCQSNVQAARDYESMVDGGSSSSTLHPTPVQDSSSSSPFSPPSTPRPEAASSSSSSSSSDGIHVIPFTGDAANDRLSARTAAVGLLALAVAAVCV</sequence>
<dbReference type="AlphaFoldDB" id="A0A0N0DSQ8"/>
<dbReference type="GeneID" id="26908396"/>
<name>A0A0N0DSQ8_LEPPY</name>
<comment type="catalytic activity">
    <reaction evidence="1 18">
        <text>Preference for hydrophobic residues at P1 and P1' and basic residues at P2' and P3'. A model nonapeptide is cleaved at -Ala-Tyr-|-Leu-Lys-Lys-.</text>
        <dbReference type="EC" id="3.4.24.36"/>
    </reaction>
</comment>
<evidence type="ECO:0000256" key="14">
    <source>
        <dbReference type="ARBA" id="ARBA00023157"/>
    </source>
</evidence>
<feature type="region of interest" description="Disordered" evidence="19">
    <location>
        <begin position="1"/>
        <end position="21"/>
    </location>
</feature>
<feature type="binding site" evidence="17">
    <location>
        <position position="351"/>
    </location>
    <ligand>
        <name>Zn(2+)</name>
        <dbReference type="ChEBI" id="CHEBI:29105"/>
        <note>catalytic</note>
    </ligand>
</feature>
<dbReference type="EMBL" id="LGTL01000022">
    <property type="protein sequence ID" value="KPA75955.1"/>
    <property type="molecule type" value="Genomic_DNA"/>
</dbReference>
<organism evidence="20 22">
    <name type="scientific">Leptomonas pyrrhocoris</name>
    <name type="common">Firebug parasite</name>
    <dbReference type="NCBI Taxonomy" id="157538"/>
    <lineage>
        <taxon>Eukaryota</taxon>
        <taxon>Discoba</taxon>
        <taxon>Euglenozoa</taxon>
        <taxon>Kinetoplastea</taxon>
        <taxon>Metakinetoplastina</taxon>
        <taxon>Trypanosomatida</taxon>
        <taxon>Trypanosomatidae</taxon>
        <taxon>Leishmaniinae</taxon>
        <taxon>Leptomonas</taxon>
    </lineage>
</organism>
<evidence type="ECO:0000256" key="6">
    <source>
        <dbReference type="ARBA" id="ARBA00022723"/>
    </source>
</evidence>
<dbReference type="RefSeq" id="XP_015654393.1">
    <property type="nucleotide sequence ID" value="XM_015806998.1"/>
</dbReference>
<dbReference type="PRINTS" id="PR00782">
    <property type="entry name" value="LSHMANOLYSIN"/>
</dbReference>